<dbReference type="CDD" id="cd02969">
    <property type="entry name" value="PRX_like1"/>
    <property type="match status" value="1"/>
</dbReference>
<protein>
    <submittedName>
        <fullName evidence="3">AhpC/TSA family protein</fullName>
    </submittedName>
</protein>
<evidence type="ECO:0000256" key="1">
    <source>
        <dbReference type="SAM" id="SignalP"/>
    </source>
</evidence>
<feature type="chain" id="PRO_5003432488" evidence="1">
    <location>
        <begin position="23"/>
        <end position="201"/>
    </location>
</feature>
<dbReference type="InterPro" id="IPR047262">
    <property type="entry name" value="PRX-like1"/>
</dbReference>
<dbReference type="InterPro" id="IPR036249">
    <property type="entry name" value="Thioredoxin-like_sf"/>
</dbReference>
<evidence type="ECO:0000259" key="2">
    <source>
        <dbReference type="PROSITE" id="PS51352"/>
    </source>
</evidence>
<organism evidence="3 4">
    <name type="scientific">Micavibrio aeruginosavorus (strain ARL-13)</name>
    <dbReference type="NCBI Taxonomy" id="856793"/>
    <lineage>
        <taxon>Bacteria</taxon>
        <taxon>Pseudomonadati</taxon>
        <taxon>Bdellovibrionota</taxon>
        <taxon>Bdellovibrionia</taxon>
        <taxon>Bdellovibrionales</taxon>
        <taxon>Pseudobdellovibrionaceae</taxon>
        <taxon>Micavibrio</taxon>
    </lineage>
</organism>
<dbReference type="Gene3D" id="3.40.30.10">
    <property type="entry name" value="Glutaredoxin"/>
    <property type="match status" value="1"/>
</dbReference>
<proteinExistence type="predicted"/>
<dbReference type="HOGENOM" id="CLU_076204_3_0_5"/>
<dbReference type="Pfam" id="PF08534">
    <property type="entry name" value="Redoxin"/>
    <property type="match status" value="1"/>
</dbReference>
<gene>
    <name evidence="3" type="ordered locus">MICA_232</name>
</gene>
<dbReference type="eggNOG" id="COG1225">
    <property type="taxonomic scope" value="Bacteria"/>
</dbReference>
<dbReference type="GO" id="GO:0016491">
    <property type="term" value="F:oxidoreductase activity"/>
    <property type="evidence" value="ECO:0007669"/>
    <property type="project" value="InterPro"/>
</dbReference>
<feature type="signal peptide" evidence="1">
    <location>
        <begin position="1"/>
        <end position="22"/>
    </location>
</feature>
<reference evidence="3 4" key="1">
    <citation type="journal article" date="2011" name="BMC Genomics">
        <title>Genomic insights into an obligate epibiotic bacterial predator: Micavibrio aeruginosavorus ARL-13.</title>
        <authorList>
            <person name="Wang Z."/>
            <person name="Kadouri D."/>
            <person name="Wu M."/>
        </authorList>
    </citation>
    <scope>NUCLEOTIDE SEQUENCE [LARGE SCALE GENOMIC DNA]</scope>
    <source>
        <strain evidence="3 4">ARL-13</strain>
    </source>
</reference>
<evidence type="ECO:0000313" key="3">
    <source>
        <dbReference type="EMBL" id="AEP08578.1"/>
    </source>
</evidence>
<keyword evidence="1" id="KW-0732">Signal</keyword>
<dbReference type="Proteomes" id="UP000009286">
    <property type="component" value="Chromosome"/>
</dbReference>
<dbReference type="PANTHER" id="PTHR43640">
    <property type="entry name" value="OS07G0260300 PROTEIN"/>
    <property type="match status" value="1"/>
</dbReference>
<dbReference type="AlphaFoldDB" id="G2KQ36"/>
<accession>G2KQ36</accession>
<dbReference type="KEGG" id="mai:MICA_232"/>
<evidence type="ECO:0000313" key="4">
    <source>
        <dbReference type="Proteomes" id="UP000009286"/>
    </source>
</evidence>
<keyword evidence="4" id="KW-1185">Reference proteome</keyword>
<dbReference type="STRING" id="856793.MICA_232"/>
<feature type="domain" description="Thioredoxin" evidence="2">
    <location>
        <begin position="24"/>
        <end position="179"/>
    </location>
</feature>
<dbReference type="EMBL" id="CP002382">
    <property type="protein sequence ID" value="AEP08578.1"/>
    <property type="molecule type" value="Genomic_DNA"/>
</dbReference>
<name>G2KQ36_MICAA</name>
<dbReference type="PROSITE" id="PS51352">
    <property type="entry name" value="THIOREDOXIN_2"/>
    <property type="match status" value="1"/>
</dbReference>
<dbReference type="RefSeq" id="WP_014101801.1">
    <property type="nucleotide sequence ID" value="NC_016026.1"/>
</dbReference>
<sequence length="201" mass="20860">MKILLAAAVAALMFAPTLPAHAAATVGEAAPAFTLTDSKGTSHNLSDFKGKTVVLEWTNAECPFVRKHYDSKNMQTLQEEATGQGVVWLVINSGAEGKQGHVTGAQAEEIITRDGFKSTAYLLDGDGTVGHAYGASTTPHMFVINGEGTLVYAGAIDDNKSADPATIAGAKNYVRAALADLAAGKPVETASSQPYGCGVKY</sequence>
<dbReference type="PANTHER" id="PTHR43640:SF1">
    <property type="entry name" value="THIOREDOXIN-DEPENDENT PEROXIREDOXIN"/>
    <property type="match status" value="1"/>
</dbReference>
<dbReference type="InterPro" id="IPR013740">
    <property type="entry name" value="Redoxin"/>
</dbReference>
<dbReference type="InterPro" id="IPR013766">
    <property type="entry name" value="Thioredoxin_domain"/>
</dbReference>
<dbReference type="SUPFAM" id="SSF52833">
    <property type="entry name" value="Thioredoxin-like"/>
    <property type="match status" value="1"/>
</dbReference>
<dbReference type="OrthoDB" id="9809746at2"/>